<keyword evidence="10" id="KW-0812">Transmembrane</keyword>
<evidence type="ECO:0000256" key="8">
    <source>
        <dbReference type="PROSITE-ProRule" id="PRU10141"/>
    </source>
</evidence>
<dbReference type="FunFam" id="1.10.510.10:FF:000571">
    <property type="entry name" value="Maternal embryonic leucine zipper kinase"/>
    <property type="match status" value="1"/>
</dbReference>
<feature type="compositionally biased region" description="Low complexity" evidence="9">
    <location>
        <begin position="312"/>
        <end position="327"/>
    </location>
</feature>
<dbReference type="InterPro" id="IPR008271">
    <property type="entry name" value="Ser/Thr_kinase_AS"/>
</dbReference>
<evidence type="ECO:0000256" key="6">
    <source>
        <dbReference type="ARBA" id="ARBA00022840"/>
    </source>
</evidence>
<proteinExistence type="inferred from homology"/>
<dbReference type="GO" id="GO:0016020">
    <property type="term" value="C:membrane"/>
    <property type="evidence" value="ECO:0007669"/>
    <property type="project" value="TreeGrafter"/>
</dbReference>
<dbReference type="Proteomes" id="UP000825935">
    <property type="component" value="Chromosome 14"/>
</dbReference>
<dbReference type="SMART" id="SM00220">
    <property type="entry name" value="S_TKc"/>
    <property type="match status" value="1"/>
</dbReference>
<evidence type="ECO:0000256" key="10">
    <source>
        <dbReference type="SAM" id="Phobius"/>
    </source>
</evidence>
<keyword evidence="4 8" id="KW-0547">Nucleotide-binding</keyword>
<dbReference type="PANTHER" id="PTHR24348">
    <property type="entry name" value="SERINE/THREONINE-PROTEIN KINASE UNC-51-RELATED"/>
    <property type="match status" value="1"/>
</dbReference>
<evidence type="ECO:0000256" key="4">
    <source>
        <dbReference type="ARBA" id="ARBA00022741"/>
    </source>
</evidence>
<dbReference type="SUPFAM" id="SSF56112">
    <property type="entry name" value="Protein kinase-like (PK-like)"/>
    <property type="match status" value="1"/>
</dbReference>
<evidence type="ECO:0000313" key="13">
    <source>
        <dbReference type="Proteomes" id="UP000825935"/>
    </source>
</evidence>
<comment type="function">
    <text evidence="7">CIPK serine-threonine protein kinases interact with CBL proteins. Binding of a CBL protein to the regulatory NAF domain of CIPK protein lead to the activation of the kinase in a calcium-dependent manner.</text>
</comment>
<reference evidence="12" key="1">
    <citation type="submission" date="2021-08" db="EMBL/GenBank/DDBJ databases">
        <title>WGS assembly of Ceratopteris richardii.</title>
        <authorList>
            <person name="Marchant D.B."/>
            <person name="Chen G."/>
            <person name="Jenkins J."/>
            <person name="Shu S."/>
            <person name="Leebens-Mack J."/>
            <person name="Grimwood J."/>
            <person name="Schmutz J."/>
            <person name="Soltis P."/>
            <person name="Soltis D."/>
            <person name="Chen Z.-H."/>
        </authorList>
    </citation>
    <scope>NUCLEOTIDE SEQUENCE</scope>
    <source>
        <strain evidence="12">Whitten #5841</strain>
        <tissue evidence="12">Leaf</tissue>
    </source>
</reference>
<dbReference type="GO" id="GO:0000407">
    <property type="term" value="C:phagophore assembly site"/>
    <property type="evidence" value="ECO:0007669"/>
    <property type="project" value="TreeGrafter"/>
</dbReference>
<dbReference type="PROSITE" id="PS00108">
    <property type="entry name" value="PROTEIN_KINASE_ST"/>
    <property type="match status" value="1"/>
</dbReference>
<evidence type="ECO:0000256" key="9">
    <source>
        <dbReference type="SAM" id="MobiDB-lite"/>
    </source>
</evidence>
<dbReference type="Gene3D" id="1.10.510.10">
    <property type="entry name" value="Transferase(Phosphotransferase) domain 1"/>
    <property type="match status" value="1"/>
</dbReference>
<comment type="caution">
    <text evidence="12">The sequence shown here is derived from an EMBL/GenBank/DDBJ whole genome shotgun (WGS) entry which is preliminary data.</text>
</comment>
<dbReference type="GO" id="GO:0005776">
    <property type="term" value="C:autophagosome"/>
    <property type="evidence" value="ECO:0007669"/>
    <property type="project" value="TreeGrafter"/>
</dbReference>
<keyword evidence="13" id="KW-1185">Reference proteome</keyword>
<dbReference type="EMBL" id="CM035419">
    <property type="protein sequence ID" value="KAH7416128.1"/>
    <property type="molecule type" value="Genomic_DNA"/>
</dbReference>
<dbReference type="Pfam" id="PF00069">
    <property type="entry name" value="Pkinase"/>
    <property type="match status" value="1"/>
</dbReference>
<feature type="domain" description="Protein kinase" evidence="11">
    <location>
        <begin position="12"/>
        <end position="267"/>
    </location>
</feature>
<sequence length="683" mass="75020">MAMAGQRIVGDYVLTQELGTGSFAVVWKGKHRHTGAEVAIKEIAADKLNRKLCENLMSEINILKKTNHPNIIRLHETISQSNRIYLVLEFCAGGDLAAYINRHGKVPEATARHFMRQLGAGLQVLRANNLIHRDLKPQNLLLSTNDANAVLKIADFGFARSLQPQGMAETLCGSPLYMAPEILSSKKYDAKADLWSVGTILYQLVTGQPPFMGPNPSALLHNIQKSNSLHFPNIGLHPECIDLCRKLLRKDPVARLSFEEFFSHSFIADPVSTTIRHESIEDLPHGIEVNSSPEDSLPFHFDEEPPFSVSMGTGPAKKSSPSKALKATAERDSAQALSEKKGIFPREKGALSQRNQPLDASIRSKKLSLGPSGIESEQSPFPTDYFKDAIMDSMEVLENEYVIVSIPTTSTDGGSFAAGEQFTCGGQQAPCKNTPKFSTMNEPFSKAVTPGLIDNRQDFIASQEPHIMPASSMNTLTRIQVLNKCAETIADLAQNKCGARQYLEAFSIQLVCLAIWKEALSFSSKKACGSPANNTFTNRQHENSKLSLDFLNLSESDCGVETFCSRIEERFCAAVEQAEELSPHVKCLNGNAEIPDPMEIIYQSALTTAKNAAVDELMGNSTNAASAYSKAAVLLYFLLVEAVPLPIVPRLILGQTDRQRLWKYVELISSRHDLCAAVKVNIQ</sequence>
<feature type="region of interest" description="Disordered" evidence="9">
    <location>
        <begin position="293"/>
        <end position="380"/>
    </location>
</feature>
<organism evidence="12 13">
    <name type="scientific">Ceratopteris richardii</name>
    <name type="common">Triangle waterfern</name>
    <dbReference type="NCBI Taxonomy" id="49495"/>
    <lineage>
        <taxon>Eukaryota</taxon>
        <taxon>Viridiplantae</taxon>
        <taxon>Streptophyta</taxon>
        <taxon>Embryophyta</taxon>
        <taxon>Tracheophyta</taxon>
        <taxon>Polypodiopsida</taxon>
        <taxon>Polypodiidae</taxon>
        <taxon>Polypodiales</taxon>
        <taxon>Pteridineae</taxon>
        <taxon>Pteridaceae</taxon>
        <taxon>Parkerioideae</taxon>
        <taxon>Ceratopteris</taxon>
    </lineage>
</organism>
<dbReference type="GO" id="GO:0005829">
    <property type="term" value="C:cytosol"/>
    <property type="evidence" value="ECO:0007669"/>
    <property type="project" value="TreeGrafter"/>
</dbReference>
<name>A0A8T2TGJ1_CERRI</name>
<keyword evidence="5" id="KW-0418">Kinase</keyword>
<dbReference type="CDD" id="cd14009">
    <property type="entry name" value="STKc_ATG1_ULK_like"/>
    <property type="match status" value="1"/>
</dbReference>
<dbReference type="InterPro" id="IPR017441">
    <property type="entry name" value="Protein_kinase_ATP_BS"/>
</dbReference>
<dbReference type="GO" id="GO:0000045">
    <property type="term" value="P:autophagosome assembly"/>
    <property type="evidence" value="ECO:0007669"/>
    <property type="project" value="TreeGrafter"/>
</dbReference>
<feature type="binding site" evidence="8">
    <location>
        <position position="41"/>
    </location>
    <ligand>
        <name>ATP</name>
        <dbReference type="ChEBI" id="CHEBI:30616"/>
    </ligand>
</feature>
<evidence type="ECO:0000313" key="12">
    <source>
        <dbReference type="EMBL" id="KAH7416128.1"/>
    </source>
</evidence>
<evidence type="ECO:0000259" key="11">
    <source>
        <dbReference type="PROSITE" id="PS50011"/>
    </source>
</evidence>
<dbReference type="OMA" id="HIERAFL"/>
<accession>A0A8T2TGJ1</accession>
<dbReference type="GO" id="GO:0005524">
    <property type="term" value="F:ATP binding"/>
    <property type="evidence" value="ECO:0007669"/>
    <property type="project" value="UniProtKB-UniRule"/>
</dbReference>
<dbReference type="InterPro" id="IPR000719">
    <property type="entry name" value="Prot_kinase_dom"/>
</dbReference>
<protein>
    <recommendedName>
        <fullName evidence="11">Protein kinase domain-containing protein</fullName>
    </recommendedName>
</protein>
<feature type="compositionally biased region" description="Basic and acidic residues" evidence="9">
    <location>
        <begin position="328"/>
        <end position="349"/>
    </location>
</feature>
<keyword evidence="3" id="KW-0808">Transferase</keyword>
<keyword evidence="6 8" id="KW-0067">ATP-binding</keyword>
<comment type="similarity">
    <text evidence="1">Belongs to the protein kinase superfamily. CAMK Ser/Thr protein kinase family. SNF1 subfamily.</text>
</comment>
<dbReference type="GO" id="GO:0010506">
    <property type="term" value="P:regulation of autophagy"/>
    <property type="evidence" value="ECO:0007669"/>
    <property type="project" value="InterPro"/>
</dbReference>
<dbReference type="PANTHER" id="PTHR24348:SF22">
    <property type="entry name" value="NON-SPECIFIC SERINE_THREONINE PROTEIN KINASE"/>
    <property type="match status" value="1"/>
</dbReference>
<dbReference type="PROSITE" id="PS50011">
    <property type="entry name" value="PROTEIN_KINASE_DOM"/>
    <property type="match status" value="1"/>
</dbReference>
<dbReference type="Pfam" id="PF21127">
    <property type="entry name" value="ATG1-like_MIT2"/>
    <property type="match status" value="1"/>
</dbReference>
<evidence type="ECO:0000256" key="2">
    <source>
        <dbReference type="ARBA" id="ARBA00022527"/>
    </source>
</evidence>
<evidence type="ECO:0000256" key="5">
    <source>
        <dbReference type="ARBA" id="ARBA00022777"/>
    </source>
</evidence>
<dbReference type="InterPro" id="IPR045269">
    <property type="entry name" value="Atg1-like"/>
</dbReference>
<evidence type="ECO:0000256" key="3">
    <source>
        <dbReference type="ARBA" id="ARBA00022679"/>
    </source>
</evidence>
<feature type="transmembrane region" description="Helical" evidence="10">
    <location>
        <begin position="633"/>
        <end position="653"/>
    </location>
</feature>
<dbReference type="InterPro" id="IPR048941">
    <property type="entry name" value="ATG1-like_MIT2"/>
</dbReference>
<keyword evidence="2" id="KW-0723">Serine/threonine-protein kinase</keyword>
<dbReference type="AlphaFoldDB" id="A0A8T2TGJ1"/>
<dbReference type="PROSITE" id="PS00107">
    <property type="entry name" value="PROTEIN_KINASE_ATP"/>
    <property type="match status" value="1"/>
</dbReference>
<dbReference type="Pfam" id="PF24497">
    <property type="entry name" value="MIT_ATG1"/>
    <property type="match status" value="1"/>
</dbReference>
<evidence type="ECO:0000256" key="7">
    <source>
        <dbReference type="ARBA" id="ARBA00058225"/>
    </source>
</evidence>
<dbReference type="FunFam" id="3.30.200.20:FF:000003">
    <property type="entry name" value="Non-specific serine/threonine protein kinase"/>
    <property type="match status" value="1"/>
</dbReference>
<dbReference type="OrthoDB" id="346907at2759"/>
<keyword evidence="10" id="KW-1133">Transmembrane helix</keyword>
<evidence type="ECO:0000256" key="1">
    <source>
        <dbReference type="ARBA" id="ARBA00006234"/>
    </source>
</evidence>
<dbReference type="GO" id="GO:0004674">
    <property type="term" value="F:protein serine/threonine kinase activity"/>
    <property type="evidence" value="ECO:0007669"/>
    <property type="project" value="UniProtKB-KW"/>
</dbReference>
<keyword evidence="10" id="KW-0472">Membrane</keyword>
<dbReference type="InterPro" id="IPR011009">
    <property type="entry name" value="Kinase-like_dom_sf"/>
</dbReference>
<dbReference type="InterPro" id="IPR056281">
    <property type="entry name" value="MIT_ATG1a/b/c"/>
</dbReference>
<gene>
    <name evidence="12" type="ORF">KP509_14G076800</name>
</gene>